<proteinExistence type="predicted"/>
<gene>
    <name evidence="2" type="ORF">IMSHALPRED_009900</name>
</gene>
<feature type="compositionally biased region" description="Basic and acidic residues" evidence="1">
    <location>
        <begin position="1"/>
        <end position="10"/>
    </location>
</feature>
<evidence type="ECO:0000313" key="3">
    <source>
        <dbReference type="Proteomes" id="UP000664534"/>
    </source>
</evidence>
<reference evidence="2" key="1">
    <citation type="submission" date="2021-03" db="EMBL/GenBank/DDBJ databases">
        <authorList>
            <person name="Tagirdzhanova G."/>
        </authorList>
    </citation>
    <scope>NUCLEOTIDE SEQUENCE</scope>
</reference>
<comment type="caution">
    <text evidence="2">The sequence shown here is derived from an EMBL/GenBank/DDBJ whole genome shotgun (WGS) entry which is preliminary data.</text>
</comment>
<dbReference type="OrthoDB" id="5427038at2759"/>
<organism evidence="2 3">
    <name type="scientific">Imshaugia aleurites</name>
    <dbReference type="NCBI Taxonomy" id="172621"/>
    <lineage>
        <taxon>Eukaryota</taxon>
        <taxon>Fungi</taxon>
        <taxon>Dikarya</taxon>
        <taxon>Ascomycota</taxon>
        <taxon>Pezizomycotina</taxon>
        <taxon>Lecanoromycetes</taxon>
        <taxon>OSLEUM clade</taxon>
        <taxon>Lecanoromycetidae</taxon>
        <taxon>Lecanorales</taxon>
        <taxon>Lecanorineae</taxon>
        <taxon>Parmeliaceae</taxon>
        <taxon>Imshaugia</taxon>
    </lineage>
</organism>
<protein>
    <submittedName>
        <fullName evidence="2">Uncharacterized protein</fullName>
    </submittedName>
</protein>
<keyword evidence="3" id="KW-1185">Reference proteome</keyword>
<dbReference type="EMBL" id="CAJPDT010000008">
    <property type="protein sequence ID" value="CAF9911025.1"/>
    <property type="molecule type" value="Genomic_DNA"/>
</dbReference>
<accession>A0A8H3EST6</accession>
<sequence>MLTKVPERAGDNVLTTPTTPAKPPSQALLEQKSSHHPSKHLDYAPPHQPNHEDIEQPTHKPKRHDDILAYEDKLIGWDGPVWYSRYGRFENQESAAMDDGSAGQHPSYAKDIPRRVESMIESLIRLESLVEKLIHHVMMDGKSMLHHHQHDGRESEAFEAPPDGHRGRRPSAPIESLHEAVFRQRYDEAPHPGHVHWPREPVETSLEKMEDRVESLMKEVQEMMVKKSENPIVRCGESIGRPSREDRDWSTML</sequence>
<dbReference type="AlphaFoldDB" id="A0A8H3EST6"/>
<feature type="region of interest" description="Disordered" evidence="1">
    <location>
        <begin position="146"/>
        <end position="171"/>
    </location>
</feature>
<feature type="region of interest" description="Disordered" evidence="1">
    <location>
        <begin position="1"/>
        <end position="62"/>
    </location>
</feature>
<feature type="compositionally biased region" description="Basic and acidic residues" evidence="1">
    <location>
        <begin position="49"/>
        <end position="62"/>
    </location>
</feature>
<feature type="region of interest" description="Disordered" evidence="1">
    <location>
        <begin position="234"/>
        <end position="253"/>
    </location>
</feature>
<dbReference type="Proteomes" id="UP000664534">
    <property type="component" value="Unassembled WGS sequence"/>
</dbReference>
<evidence type="ECO:0000313" key="2">
    <source>
        <dbReference type="EMBL" id="CAF9911025.1"/>
    </source>
</evidence>
<evidence type="ECO:0000256" key="1">
    <source>
        <dbReference type="SAM" id="MobiDB-lite"/>
    </source>
</evidence>
<name>A0A8H3EST6_9LECA</name>
<feature type="compositionally biased region" description="Basic and acidic residues" evidence="1">
    <location>
        <begin position="242"/>
        <end position="253"/>
    </location>
</feature>